<dbReference type="Proteomes" id="UP000199258">
    <property type="component" value="Unassembled WGS sequence"/>
</dbReference>
<proteinExistence type="predicted"/>
<evidence type="ECO:0000313" key="3">
    <source>
        <dbReference type="Proteomes" id="UP000199258"/>
    </source>
</evidence>
<keyword evidence="1" id="KW-0472">Membrane</keyword>
<evidence type="ECO:0000313" key="2">
    <source>
        <dbReference type="EMBL" id="SDI71960.1"/>
    </source>
</evidence>
<feature type="transmembrane region" description="Helical" evidence="1">
    <location>
        <begin position="99"/>
        <end position="119"/>
    </location>
</feature>
<evidence type="ECO:0000256" key="1">
    <source>
        <dbReference type="SAM" id="Phobius"/>
    </source>
</evidence>
<accession>A0A1G8MXC2</accession>
<gene>
    <name evidence="2" type="ORF">SAMN04488693_12018</name>
</gene>
<dbReference type="AlphaFoldDB" id="A0A1G8MXC2"/>
<reference evidence="2 3" key="1">
    <citation type="submission" date="2016-10" db="EMBL/GenBank/DDBJ databases">
        <authorList>
            <person name="de Groot N.N."/>
        </authorList>
    </citation>
    <scope>NUCLEOTIDE SEQUENCE [LARGE SCALE GENOMIC DNA]</scope>
    <source>
        <strain evidence="2 3">NP_1H</strain>
    </source>
</reference>
<keyword evidence="3" id="KW-1185">Reference proteome</keyword>
<name>A0A1G8MXC2_9MICC</name>
<protein>
    <submittedName>
        <fullName evidence="2">Uncharacterized protein</fullName>
    </submittedName>
</protein>
<sequence length="157" mass="15633">MIGKAAAMSGTRAGRAGLAVPHAVVGFLGLVAVIVGILAMHVWMSGHGPTAAHGVHALPAPVTAAVEPASHHASPAPAPAPGTDPGPVHGCAGSCEDDAVALGLCVLAFIVVTLLAFLLPMGRMVPGAVLLRGPPLILLRPLAIPVPCLVRLCISRT</sequence>
<dbReference type="EMBL" id="FNDT01000020">
    <property type="protein sequence ID" value="SDI71960.1"/>
    <property type="molecule type" value="Genomic_DNA"/>
</dbReference>
<dbReference type="STRING" id="335973.SAMN04488693_12018"/>
<feature type="transmembrane region" description="Helical" evidence="1">
    <location>
        <begin position="20"/>
        <end position="44"/>
    </location>
</feature>
<keyword evidence="1" id="KW-0812">Transmembrane</keyword>
<keyword evidence="1" id="KW-1133">Transmembrane helix</keyword>
<organism evidence="2 3">
    <name type="scientific">Arthrobacter subterraneus</name>
    <dbReference type="NCBI Taxonomy" id="335973"/>
    <lineage>
        <taxon>Bacteria</taxon>
        <taxon>Bacillati</taxon>
        <taxon>Actinomycetota</taxon>
        <taxon>Actinomycetes</taxon>
        <taxon>Micrococcales</taxon>
        <taxon>Micrococcaceae</taxon>
        <taxon>Arthrobacter</taxon>
    </lineage>
</organism>